<evidence type="ECO:0000313" key="2">
    <source>
        <dbReference type="EMBL" id="MDN7240684.1"/>
    </source>
</evidence>
<dbReference type="RefSeq" id="WP_301722591.1">
    <property type="nucleotide sequence ID" value="NZ_JAUJWV010000001.1"/>
</dbReference>
<gene>
    <name evidence="2" type="ORF">QWY14_02730</name>
</gene>
<organism evidence="2 3">
    <name type="scientific">Planococcus shixiaomingii</name>
    <dbReference type="NCBI Taxonomy" id="3058393"/>
    <lineage>
        <taxon>Bacteria</taxon>
        <taxon>Bacillati</taxon>
        <taxon>Bacillota</taxon>
        <taxon>Bacilli</taxon>
        <taxon>Bacillales</taxon>
        <taxon>Caryophanaceae</taxon>
        <taxon>Planococcus</taxon>
    </lineage>
</organism>
<evidence type="ECO:0000256" key="1">
    <source>
        <dbReference type="SAM" id="Phobius"/>
    </source>
</evidence>
<dbReference type="Proteomes" id="UP001172055">
    <property type="component" value="Unassembled WGS sequence"/>
</dbReference>
<keyword evidence="1" id="KW-0812">Transmembrane</keyword>
<proteinExistence type="predicted"/>
<sequence>MKAFMNDLIGAIFDVLKLVCYFLAGVAIVSIVMYAVKLLLDLISILLKGGI</sequence>
<protein>
    <submittedName>
        <fullName evidence="2">Uncharacterized protein</fullName>
    </submittedName>
</protein>
<reference evidence="2 3" key="1">
    <citation type="submission" date="2023-06" db="EMBL/GenBank/DDBJ databases">
        <title>Novel species in genus Planococcus.</title>
        <authorList>
            <person name="Ning S."/>
        </authorList>
    </citation>
    <scope>NUCLEOTIDE SEQUENCE [LARGE SCALE GENOMIC DNA]</scope>
    <source>
        <strain evidence="2 3">N028</strain>
    </source>
</reference>
<dbReference type="EMBL" id="JAUJWV010000001">
    <property type="protein sequence ID" value="MDN7240684.1"/>
    <property type="molecule type" value="Genomic_DNA"/>
</dbReference>
<evidence type="ECO:0000313" key="3">
    <source>
        <dbReference type="Proteomes" id="UP001172055"/>
    </source>
</evidence>
<name>A0ABT8MYI0_9BACL</name>
<keyword evidence="3" id="KW-1185">Reference proteome</keyword>
<comment type="caution">
    <text evidence="2">The sequence shown here is derived from an EMBL/GenBank/DDBJ whole genome shotgun (WGS) entry which is preliminary data.</text>
</comment>
<keyword evidence="1" id="KW-1133">Transmembrane helix</keyword>
<keyword evidence="1" id="KW-0472">Membrane</keyword>
<accession>A0ABT8MYI0</accession>
<feature type="transmembrane region" description="Helical" evidence="1">
    <location>
        <begin position="12"/>
        <end position="36"/>
    </location>
</feature>